<gene>
    <name evidence="2" type="ORF">ARTSIC4J27_2173</name>
</gene>
<evidence type="ECO:0000313" key="3">
    <source>
        <dbReference type="Proteomes" id="UP000035722"/>
    </source>
</evidence>
<proteinExistence type="predicted"/>
<evidence type="ECO:0000256" key="1">
    <source>
        <dbReference type="SAM" id="MobiDB-lite"/>
    </source>
</evidence>
<evidence type="ECO:0000313" key="2">
    <source>
        <dbReference type="EMBL" id="CCQ46213.1"/>
    </source>
</evidence>
<dbReference type="STRING" id="861266.ARTSIC4J27_2173"/>
<comment type="caution">
    <text evidence="2">The sequence shown here is derived from an EMBL/GenBank/DDBJ whole genome shotgun (WGS) entry which is preliminary data.</text>
</comment>
<sequence>MSNPEYPQQQQPRVFDTSFDYQTDTPPGTDPDSGSPRLRADHQLLWTKTLNSGVLFEPTARPKRTDGYLIFTDPSRVMHWYGSDAITHSYTGRARTASLANAIASLNEEQRARYLKPPYTIGSAMIWPVRKKDRPTMNQARGLRSLIADRMDLTLECIRRHYAGEPESPLANVINAYADFFAFFDGFKEFVDFFHFQDLVTPDYEEVRFYLPFDNFKRSGMPATKDEYVTYREATLEFIAARNRRMAEWVKENHREIEVRHAD</sequence>
<feature type="compositionally biased region" description="Polar residues" evidence="1">
    <location>
        <begin position="1"/>
        <end position="12"/>
    </location>
</feature>
<accession>A0A024H2G8</accession>
<name>A0A024H2G8_9MICC</name>
<dbReference type="EMBL" id="CAQI01000042">
    <property type="protein sequence ID" value="CCQ46213.1"/>
    <property type="molecule type" value="Genomic_DNA"/>
</dbReference>
<dbReference type="Pfam" id="PF22507">
    <property type="entry name" value="DUF6994"/>
    <property type="match status" value="1"/>
</dbReference>
<dbReference type="OrthoDB" id="1664004at2"/>
<reference evidence="3" key="1">
    <citation type="journal article" date="2014" name="Genome Announc.">
        <title>Genome Sequence of Arthrobacter siccitolerans 4J27, a Xeroprotectant-Producing Desiccation-Tolerant Microorganism.</title>
        <authorList>
            <person name="Manzanera M."/>
            <person name="Santa-Cruz-Calvo L."/>
            <person name="Vilchez J.I."/>
            <person name="Garcia-Fontana C."/>
            <person name="Silva-Castro G.A."/>
            <person name="Calvo C."/>
            <person name="Gonzalez-Lopez J."/>
        </authorList>
    </citation>
    <scope>NUCLEOTIDE SEQUENCE [LARGE SCALE GENOMIC DNA]</scope>
    <source>
        <strain evidence="3">4J27</strain>
    </source>
</reference>
<feature type="region of interest" description="Disordered" evidence="1">
    <location>
        <begin position="1"/>
        <end position="38"/>
    </location>
</feature>
<dbReference type="RefSeq" id="WP_050055138.1">
    <property type="nucleotide sequence ID" value="NZ_CAQI01000042.1"/>
</dbReference>
<protein>
    <submittedName>
        <fullName evidence="2">Uncharacterized protein</fullName>
    </submittedName>
</protein>
<keyword evidence="3" id="KW-1185">Reference proteome</keyword>
<dbReference type="InterPro" id="IPR054263">
    <property type="entry name" value="DUF6994"/>
</dbReference>
<dbReference type="AlphaFoldDB" id="A0A024H2G8"/>
<dbReference type="Proteomes" id="UP000035722">
    <property type="component" value="Unassembled WGS sequence"/>
</dbReference>
<organism evidence="2 3">
    <name type="scientific">Pseudarthrobacter siccitolerans</name>
    <dbReference type="NCBI Taxonomy" id="861266"/>
    <lineage>
        <taxon>Bacteria</taxon>
        <taxon>Bacillati</taxon>
        <taxon>Actinomycetota</taxon>
        <taxon>Actinomycetes</taxon>
        <taxon>Micrococcales</taxon>
        <taxon>Micrococcaceae</taxon>
        <taxon>Pseudarthrobacter</taxon>
    </lineage>
</organism>